<feature type="compositionally biased region" description="Polar residues" evidence="1">
    <location>
        <begin position="394"/>
        <end position="434"/>
    </location>
</feature>
<feature type="compositionally biased region" description="Basic and acidic residues" evidence="1">
    <location>
        <begin position="12"/>
        <end position="35"/>
    </location>
</feature>
<evidence type="ECO:0000313" key="2">
    <source>
        <dbReference type="EMBL" id="CCC06414.1"/>
    </source>
</evidence>
<dbReference type="VEuPathDB" id="FungiDB:SMAC_00629"/>
<keyword evidence="3" id="KW-1185">Reference proteome</keyword>
<dbReference type="InParanoid" id="F7VLN6"/>
<feature type="compositionally biased region" description="Basic and acidic residues" evidence="1">
    <location>
        <begin position="117"/>
        <end position="129"/>
    </location>
</feature>
<dbReference type="Pfam" id="PF17104">
    <property type="entry name" value="YBL010C_LAA2"/>
    <property type="match status" value="1"/>
</dbReference>
<accession>F7VLN6</accession>
<dbReference type="Proteomes" id="UP000001881">
    <property type="component" value="Unassembled WGS sequence"/>
</dbReference>
<feature type="compositionally biased region" description="Acidic residues" evidence="1">
    <location>
        <begin position="172"/>
        <end position="185"/>
    </location>
</feature>
<dbReference type="PANTHER" id="PTHR38698:SF1">
    <property type="entry name" value="FUNGAL PROTEIN"/>
    <property type="match status" value="1"/>
</dbReference>
<comment type="caution">
    <text evidence="2">The sequence shown here is derived from an EMBL/GenBank/DDBJ whole genome shotgun (WGS) entry which is preliminary data.</text>
</comment>
<evidence type="ECO:0000313" key="3">
    <source>
        <dbReference type="Proteomes" id="UP000001881"/>
    </source>
</evidence>
<gene>
    <name evidence="2" type="ORF">SMAC_00629</name>
</gene>
<protein>
    <submittedName>
        <fullName evidence="2">WGS project CABT00000000 data, contig 2.1</fullName>
    </submittedName>
</protein>
<feature type="compositionally biased region" description="Acidic residues" evidence="1">
    <location>
        <begin position="90"/>
        <end position="116"/>
    </location>
</feature>
<feature type="compositionally biased region" description="Acidic residues" evidence="1">
    <location>
        <begin position="213"/>
        <end position="230"/>
    </location>
</feature>
<feature type="region of interest" description="Disordered" evidence="1">
    <location>
        <begin position="281"/>
        <end position="305"/>
    </location>
</feature>
<feature type="compositionally biased region" description="Basic and acidic residues" evidence="1">
    <location>
        <begin position="49"/>
        <end position="61"/>
    </location>
</feature>
<feature type="region of interest" description="Disordered" evidence="1">
    <location>
        <begin position="1"/>
        <end position="257"/>
    </location>
</feature>
<dbReference type="AlphaFoldDB" id="F7VLN6"/>
<organism evidence="2 3">
    <name type="scientific">Sordaria macrospora (strain ATCC MYA-333 / DSM 997 / K(L3346) / K-hell)</name>
    <dbReference type="NCBI Taxonomy" id="771870"/>
    <lineage>
        <taxon>Eukaryota</taxon>
        <taxon>Fungi</taxon>
        <taxon>Dikarya</taxon>
        <taxon>Ascomycota</taxon>
        <taxon>Pezizomycotina</taxon>
        <taxon>Sordariomycetes</taxon>
        <taxon>Sordariomycetidae</taxon>
        <taxon>Sordariales</taxon>
        <taxon>Sordariaceae</taxon>
        <taxon>Sordaria</taxon>
    </lineage>
</organism>
<feature type="compositionally biased region" description="Acidic residues" evidence="1">
    <location>
        <begin position="194"/>
        <end position="206"/>
    </location>
</feature>
<reference evidence="2 3" key="1">
    <citation type="journal article" date="2010" name="PLoS Genet.">
        <title>De novo assembly of a 40 Mb eukaryotic genome from short sequence reads: Sordaria macrospora, a model organism for fungal morphogenesis.</title>
        <authorList>
            <person name="Nowrousian M."/>
            <person name="Stajich J."/>
            <person name="Chu M."/>
            <person name="Engh I."/>
            <person name="Espagne E."/>
            <person name="Halliday K."/>
            <person name="Kamerewerd J."/>
            <person name="Kempken F."/>
            <person name="Knab B."/>
            <person name="Kuo H.C."/>
            <person name="Osiewacz H.D."/>
            <person name="Poeggeler S."/>
            <person name="Read N."/>
            <person name="Seiler S."/>
            <person name="Smith K."/>
            <person name="Zickler D."/>
            <person name="Kueck U."/>
            <person name="Freitag M."/>
        </authorList>
    </citation>
    <scope>NUCLEOTIDE SEQUENCE [LARGE SCALE GENOMIC DNA]</scope>
    <source>
        <strain evidence="3">ATCC MYA-333 / DSM 997 / K(L3346) / K-hell</strain>
        <tissue evidence="2">Mycelium</tissue>
    </source>
</reference>
<dbReference type="InterPro" id="IPR031355">
    <property type="entry name" value="YBL010C/LAA2-like"/>
</dbReference>
<name>F7VLN6_SORMK</name>
<feature type="compositionally biased region" description="Acidic residues" evidence="1">
    <location>
        <begin position="36"/>
        <end position="48"/>
    </location>
</feature>
<dbReference type="HOGENOM" id="CLU_022564_1_0_1"/>
<evidence type="ECO:0000256" key="1">
    <source>
        <dbReference type="SAM" id="MobiDB-lite"/>
    </source>
</evidence>
<dbReference type="PANTHER" id="PTHR38698">
    <property type="entry name" value="EXPRESSED PROTEIN"/>
    <property type="match status" value="1"/>
</dbReference>
<sequence>MTRGHAVPDNAKTVDEDADHSKDEDVVAKTEQAKDGEDEDEKDEDEKDEEKNGENQPKDENTPEEGPQADEFEDASEELENQDTKKEDAEEKFDEPEPQDTKEESDDQFDEPEPSLEAEKKIEPENDKVESEDDKEDGVNFDSSDQKEEKPVQNDGFDDDGFVEAGDKAPDDDGFGDDDFGDDFAEPAQAGADDFGDDFDDFEEGAEVNNDADFGDFDDAGFDDDDDFQEAEGFSAPAPAPEPKPRQPESSLGFQIPDFTHLSPSEILSLTSTYLNALFPPSPDLDGDDSDSSPNSIPTLNVTSNGVDPIFQHPRSASLWSQLVAPPPLQPPDWIRSRIRRLFLVSLGVPVDLDEILPASKQKKLVLPSLDSPGGDADGDERAGRSRRPSAARQTRSVDSRGNPTLSRTPSKQPVNKTVTSAATGSANRSSSSARKGPPPEPVFDLVAAKQFCETTDEALSGMTVKELREHVKKLEAMQGLASEVLVYWQQRTDEKIGDREAFEGVIENLVKHARKVRK</sequence>
<dbReference type="KEGG" id="smp:10809663"/>
<dbReference type="OrthoDB" id="5378975at2759"/>
<dbReference type="eggNOG" id="ENOG502RZVD">
    <property type="taxonomic scope" value="Eukaryota"/>
</dbReference>
<dbReference type="OMA" id="FQWTRSE"/>
<feature type="region of interest" description="Disordered" evidence="1">
    <location>
        <begin position="366"/>
        <end position="442"/>
    </location>
</feature>
<feature type="compositionally biased region" description="Acidic residues" evidence="1">
    <location>
        <begin position="67"/>
        <end position="81"/>
    </location>
</feature>
<dbReference type="EMBL" id="CABT02000001">
    <property type="protein sequence ID" value="CCC06414.1"/>
    <property type="molecule type" value="Genomic_DNA"/>
</dbReference>
<proteinExistence type="predicted"/>
<dbReference type="STRING" id="771870.F7VLN6"/>
<dbReference type="GeneID" id="10809663"/>